<evidence type="ECO:0000313" key="3">
    <source>
        <dbReference type="Proteomes" id="UP000002482"/>
    </source>
</evidence>
<dbReference type="Proteomes" id="UP000002482">
    <property type="component" value="Chromosome"/>
</dbReference>
<name>F0Q232_PARA1</name>
<proteinExistence type="predicted"/>
<feature type="chain" id="PRO_5003254145" description="DUF3261 domain-containing protein" evidence="1">
    <location>
        <begin position="27"/>
        <end position="203"/>
    </location>
</feature>
<sequence>MTPRKAWIAVQAARLAGLAAMAAALAGCGPDDGRCAPLPGGGQYCLQPTADVAPFDAQQKATVQLRGHAETMIVQMEVDAQGIRFVGLTPFGHKVVDVEYDNRAVRAHVLPDRRLDARLLLALVQIAQWPEGSVRAGLSAGLSLDATDSHHVRVQDRDGATVVAVRRAGDAPPYDRADIDLPGPGLALALDTLPAPDAAEPSP</sequence>
<dbReference type="RefSeq" id="WP_013593831.1">
    <property type="nucleotide sequence ID" value="NC_015138.1"/>
</dbReference>
<keyword evidence="1" id="KW-0732">Signal</keyword>
<dbReference type="PROSITE" id="PS51257">
    <property type="entry name" value="PROKAR_LIPOPROTEIN"/>
    <property type="match status" value="1"/>
</dbReference>
<gene>
    <name evidence="2" type="ordered locus">Acav_1382</name>
</gene>
<protein>
    <recommendedName>
        <fullName evidence="4">DUF3261 domain-containing protein</fullName>
    </recommendedName>
</protein>
<dbReference type="EMBL" id="CP002521">
    <property type="protein sequence ID" value="ADX45304.1"/>
    <property type="molecule type" value="Genomic_DNA"/>
</dbReference>
<accession>F0Q232</accession>
<dbReference type="KEGG" id="aaa:Acav_1382"/>
<dbReference type="GeneID" id="34236358"/>
<dbReference type="OrthoDB" id="683051at28216"/>
<evidence type="ECO:0008006" key="4">
    <source>
        <dbReference type="Google" id="ProtNLM"/>
    </source>
</evidence>
<evidence type="ECO:0000256" key="1">
    <source>
        <dbReference type="SAM" id="SignalP"/>
    </source>
</evidence>
<dbReference type="Pfam" id="PF11659">
    <property type="entry name" value="DUF3261"/>
    <property type="match status" value="1"/>
</dbReference>
<organism evidence="2 3">
    <name type="scientific">Paracidovorax avenae (strain ATCC 19860 / DSM 7227 / CCUG 15838 / JCM 20985 / LMG 2117 / NCPPB 1011)</name>
    <name type="common">Acidovorax avenae</name>
    <dbReference type="NCBI Taxonomy" id="643561"/>
    <lineage>
        <taxon>Bacteria</taxon>
        <taxon>Pseudomonadati</taxon>
        <taxon>Pseudomonadota</taxon>
        <taxon>Betaproteobacteria</taxon>
        <taxon>Burkholderiales</taxon>
        <taxon>Comamonadaceae</taxon>
        <taxon>Paracidovorax</taxon>
    </lineage>
</organism>
<feature type="signal peptide" evidence="1">
    <location>
        <begin position="1"/>
        <end position="26"/>
    </location>
</feature>
<dbReference type="HOGENOM" id="CLU_1346489_0_0_4"/>
<evidence type="ECO:0000313" key="2">
    <source>
        <dbReference type="EMBL" id="ADX45304.1"/>
    </source>
</evidence>
<reference evidence="2" key="1">
    <citation type="submission" date="2011-02" db="EMBL/GenBank/DDBJ databases">
        <title>Complete sequence of Acidovorax avenae subsp. avenae ATCC 19860.</title>
        <authorList>
            <consortium name="US DOE Joint Genome Institute"/>
            <person name="Lucas S."/>
            <person name="Copeland A."/>
            <person name="Lapidus A."/>
            <person name="Cheng J.-F."/>
            <person name="Goodwin L."/>
            <person name="Pitluck S."/>
            <person name="Chertkov O."/>
            <person name="Held B."/>
            <person name="Detter J.C."/>
            <person name="Han C."/>
            <person name="Tapia R."/>
            <person name="Land M."/>
            <person name="Hauser L."/>
            <person name="Kyrpides N."/>
            <person name="Ivanova N."/>
            <person name="Ovchinnikova G."/>
            <person name="Pagani I."/>
            <person name="Gordon S."/>
            <person name="Woyke T."/>
        </authorList>
    </citation>
    <scope>NUCLEOTIDE SEQUENCE</scope>
    <source>
        <strain evidence="2">ATCC 19860</strain>
    </source>
</reference>
<dbReference type="InterPro" id="IPR021675">
    <property type="entry name" value="DUF3261"/>
</dbReference>
<dbReference type="AlphaFoldDB" id="F0Q232"/>
<keyword evidence="3" id="KW-1185">Reference proteome</keyword>